<proteinExistence type="inferred from homology"/>
<evidence type="ECO:0000256" key="5">
    <source>
        <dbReference type="ARBA" id="ARBA00023136"/>
    </source>
</evidence>
<dbReference type="GO" id="GO:0005886">
    <property type="term" value="C:plasma membrane"/>
    <property type="evidence" value="ECO:0007669"/>
    <property type="project" value="UniProtKB-SubCell"/>
</dbReference>
<gene>
    <name evidence="10" type="ORF">EV662_102266</name>
</gene>
<keyword evidence="2" id="KW-1003">Cell membrane</keyword>
<accession>A0A4R2Q2Y0</accession>
<organism evidence="10 11">
    <name type="scientific">Rhodovulum marinum</name>
    <dbReference type="NCBI Taxonomy" id="320662"/>
    <lineage>
        <taxon>Bacteria</taxon>
        <taxon>Pseudomonadati</taxon>
        <taxon>Pseudomonadota</taxon>
        <taxon>Alphaproteobacteria</taxon>
        <taxon>Rhodobacterales</taxon>
        <taxon>Paracoccaceae</taxon>
        <taxon>Rhodovulum</taxon>
    </lineage>
</organism>
<comment type="caution">
    <text evidence="10">The sequence shown here is derived from an EMBL/GenBank/DDBJ whole genome shotgun (WGS) entry which is preliminary data.</text>
</comment>
<evidence type="ECO:0000313" key="10">
    <source>
        <dbReference type="EMBL" id="TCP43073.1"/>
    </source>
</evidence>
<protein>
    <submittedName>
        <fullName evidence="10">Putative ABC transport system permease protein</fullName>
    </submittedName>
</protein>
<dbReference type="EMBL" id="SLXP01000002">
    <property type="protein sequence ID" value="TCP43073.1"/>
    <property type="molecule type" value="Genomic_DNA"/>
</dbReference>
<evidence type="ECO:0000313" key="11">
    <source>
        <dbReference type="Proteomes" id="UP000294835"/>
    </source>
</evidence>
<comment type="subcellular location">
    <subcellularLocation>
        <location evidence="1">Cell membrane</location>
        <topology evidence="1">Multi-pass membrane protein</topology>
    </subcellularLocation>
</comment>
<dbReference type="OrthoDB" id="9802264at2"/>
<feature type="transmembrane region" description="Helical" evidence="7">
    <location>
        <begin position="366"/>
        <end position="386"/>
    </location>
</feature>
<comment type="similarity">
    <text evidence="6">Belongs to the ABC-4 integral membrane protein family.</text>
</comment>
<evidence type="ECO:0000256" key="2">
    <source>
        <dbReference type="ARBA" id="ARBA00022475"/>
    </source>
</evidence>
<keyword evidence="4 7" id="KW-1133">Transmembrane helix</keyword>
<dbReference type="PANTHER" id="PTHR30572">
    <property type="entry name" value="MEMBRANE COMPONENT OF TRANSPORTER-RELATED"/>
    <property type="match status" value="1"/>
</dbReference>
<keyword evidence="5 7" id="KW-0472">Membrane</keyword>
<dbReference type="RefSeq" id="WP_132460927.1">
    <property type="nucleotide sequence ID" value="NZ_SLXP01000002.1"/>
</dbReference>
<dbReference type="PANTHER" id="PTHR30572:SF4">
    <property type="entry name" value="ABC TRANSPORTER PERMEASE YTRF"/>
    <property type="match status" value="1"/>
</dbReference>
<dbReference type="AlphaFoldDB" id="A0A4R2Q2Y0"/>
<feature type="transmembrane region" description="Helical" evidence="7">
    <location>
        <begin position="280"/>
        <end position="304"/>
    </location>
</feature>
<feature type="transmembrane region" description="Helical" evidence="7">
    <location>
        <begin position="21"/>
        <end position="40"/>
    </location>
</feature>
<evidence type="ECO:0000256" key="3">
    <source>
        <dbReference type="ARBA" id="ARBA00022692"/>
    </source>
</evidence>
<evidence type="ECO:0000259" key="9">
    <source>
        <dbReference type="Pfam" id="PF12704"/>
    </source>
</evidence>
<evidence type="ECO:0000256" key="1">
    <source>
        <dbReference type="ARBA" id="ARBA00004651"/>
    </source>
</evidence>
<dbReference type="InterPro" id="IPR025857">
    <property type="entry name" value="MacB_PCD"/>
</dbReference>
<dbReference type="Proteomes" id="UP000294835">
    <property type="component" value="Unassembled WGS sequence"/>
</dbReference>
<evidence type="ECO:0000256" key="4">
    <source>
        <dbReference type="ARBA" id="ARBA00022989"/>
    </source>
</evidence>
<reference evidence="10 11" key="1">
    <citation type="submission" date="2019-03" db="EMBL/GenBank/DDBJ databases">
        <title>Genomic Encyclopedia of Type Strains, Phase IV (KMG-IV): sequencing the most valuable type-strain genomes for metagenomic binning, comparative biology and taxonomic classification.</title>
        <authorList>
            <person name="Goeker M."/>
        </authorList>
    </citation>
    <scope>NUCLEOTIDE SEQUENCE [LARGE SCALE GENOMIC DNA]</scope>
    <source>
        <strain evidence="10 11">DSM 18063</strain>
    </source>
</reference>
<feature type="domain" description="ABC3 transporter permease C-terminal" evidence="8">
    <location>
        <begin position="283"/>
        <end position="396"/>
    </location>
</feature>
<dbReference type="Pfam" id="PF12704">
    <property type="entry name" value="MacB_PCD"/>
    <property type="match status" value="1"/>
</dbReference>
<dbReference type="InterPro" id="IPR050250">
    <property type="entry name" value="Macrolide_Exporter_MacB"/>
</dbReference>
<dbReference type="Pfam" id="PF02687">
    <property type="entry name" value="FtsX"/>
    <property type="match status" value="1"/>
</dbReference>
<keyword evidence="3 7" id="KW-0812">Transmembrane</keyword>
<evidence type="ECO:0000256" key="6">
    <source>
        <dbReference type="ARBA" id="ARBA00038076"/>
    </source>
</evidence>
<dbReference type="InterPro" id="IPR003838">
    <property type="entry name" value="ABC3_permease_C"/>
</dbReference>
<keyword evidence="11" id="KW-1185">Reference proteome</keyword>
<feature type="domain" description="MacB-like periplasmic core" evidence="9">
    <location>
        <begin position="20"/>
        <end position="243"/>
    </location>
</feature>
<sequence length="402" mass="42095">MLWETFKLALQAILRNPMRSFLTVLGVVIGVAAVIAMVTIGKGSTAQVTADVERMGANLMILSPGQMRFGPNSGGGSERAFALADVDRIIDQVASVETAAPSGSASQVAVFGNTNYRTRVTGTDSRYLVASDWPVAAGRAFTAAEESAGKTVCILGETVRRELFGQTDPVGEKIRLGAMSCTVVGLLAPKGASSFGTDQDDVVLMPFRAYGRRIAGSMDVPMIYIAVRDGVSMERATNDITALMREVRRIGPGEEDDFSLRDMEQVASMLNSVNAVLTGLLSAVAAVSLLVGGIGIMNIMLVSVTERTREIGIRMAVGAQAGQVLLQFLVEAIVLSALGGVLGVALGLGLAAVGAQVLNVPFTPDAGTIALAFAFSALVGVVFGYFPARRAARLDPIEALRH</sequence>
<name>A0A4R2Q2Y0_9RHOB</name>
<dbReference type="GO" id="GO:0022857">
    <property type="term" value="F:transmembrane transporter activity"/>
    <property type="evidence" value="ECO:0007669"/>
    <property type="project" value="TreeGrafter"/>
</dbReference>
<feature type="transmembrane region" description="Helical" evidence="7">
    <location>
        <begin position="325"/>
        <end position="354"/>
    </location>
</feature>
<evidence type="ECO:0000256" key="7">
    <source>
        <dbReference type="SAM" id="Phobius"/>
    </source>
</evidence>
<evidence type="ECO:0000259" key="8">
    <source>
        <dbReference type="Pfam" id="PF02687"/>
    </source>
</evidence>